<dbReference type="PROSITE" id="PS50011">
    <property type="entry name" value="PROTEIN_KINASE_DOM"/>
    <property type="match status" value="1"/>
</dbReference>
<dbReference type="RefSeq" id="WP_016196719.1">
    <property type="nucleotide sequence ID" value="NZ_AQPN01000116.1"/>
</dbReference>
<keyword evidence="2" id="KW-0830">Ubiquinone</keyword>
<dbReference type="PATRIC" id="fig|1150600.3.peg.3458"/>
<organism evidence="2 3">
    <name type="scientific">Arcticibacter svalbardensis MN12-7</name>
    <dbReference type="NCBI Taxonomy" id="1150600"/>
    <lineage>
        <taxon>Bacteria</taxon>
        <taxon>Pseudomonadati</taxon>
        <taxon>Bacteroidota</taxon>
        <taxon>Sphingobacteriia</taxon>
        <taxon>Sphingobacteriales</taxon>
        <taxon>Sphingobacteriaceae</taxon>
        <taxon>Arcticibacter</taxon>
    </lineage>
</organism>
<dbReference type="Proteomes" id="UP000014174">
    <property type="component" value="Unassembled WGS sequence"/>
</dbReference>
<dbReference type="GO" id="GO:0004672">
    <property type="term" value="F:protein kinase activity"/>
    <property type="evidence" value="ECO:0007669"/>
    <property type="project" value="InterPro"/>
</dbReference>
<dbReference type="PANTHER" id="PTHR43173:SF19">
    <property type="entry name" value="AARF DOMAIN-CONTAINING PROTEIN KINASE 1"/>
    <property type="match status" value="1"/>
</dbReference>
<reference evidence="2 3" key="1">
    <citation type="journal article" date="2013" name="Genome Announc.">
        <title>Draft Genome Sequence of Arcticibacter svalbardensis Strain MN12-7T, a Member of the Family Sphingobacteriaceae Isolated from an Arctic Soil Sample.</title>
        <authorList>
            <person name="Shivaji S."/>
            <person name="Ara S."/>
            <person name="Prasad S."/>
            <person name="Manasa B.P."/>
            <person name="Begum Z."/>
            <person name="Singh A."/>
            <person name="Kumar Pinnaka A."/>
        </authorList>
    </citation>
    <scope>NUCLEOTIDE SEQUENCE [LARGE SCALE GENOMIC DNA]</scope>
    <source>
        <strain evidence="2 3">MN12-7</strain>
    </source>
</reference>
<dbReference type="AlphaFoldDB" id="R9GNI8"/>
<accession>R9GNI8</accession>
<dbReference type="OrthoDB" id="9795390at2"/>
<feature type="domain" description="Protein kinase" evidence="1">
    <location>
        <begin position="126"/>
        <end position="441"/>
    </location>
</feature>
<dbReference type="InterPro" id="IPR011009">
    <property type="entry name" value="Kinase-like_dom_sf"/>
</dbReference>
<dbReference type="InterPro" id="IPR004147">
    <property type="entry name" value="ABC1_dom"/>
</dbReference>
<keyword evidence="3" id="KW-1185">Reference proteome</keyword>
<dbReference type="STRING" id="1150600.ADIARSV_3491"/>
<dbReference type="PANTHER" id="PTHR43173">
    <property type="entry name" value="ABC1 FAMILY PROTEIN"/>
    <property type="match status" value="1"/>
</dbReference>
<dbReference type="Pfam" id="PF03109">
    <property type="entry name" value="ABC1"/>
    <property type="match status" value="1"/>
</dbReference>
<dbReference type="InterPro" id="IPR000719">
    <property type="entry name" value="Prot_kinase_dom"/>
</dbReference>
<protein>
    <submittedName>
        <fullName evidence="2">Ubiquinone biosynthesis monooxygenase UbiB</fullName>
    </submittedName>
</protein>
<evidence type="ECO:0000313" key="2">
    <source>
        <dbReference type="EMBL" id="EOR93412.1"/>
    </source>
</evidence>
<evidence type="ECO:0000313" key="3">
    <source>
        <dbReference type="Proteomes" id="UP000014174"/>
    </source>
</evidence>
<sequence length="441" mass="50771">MIEKEGKEQNSIPTSKVERSTQFVKTGFKIGGNYVKHYSKKLFNPNLTKDELNEDNAADIYESLSKLKGSALKVAQMLSMDKSILPKAYVDKFSLSQYNAPPLSGPLIVQTFHKLYGKTPDQVFDKFDLKSSNAASIGQVHQAELHGKKLAVKIQYPGVGDSISSDLKLVKPFAFRLLGMSEKELNVYMNEVEERLLEETDYELELKRSIEFSKACSVLNNIVFPTYYPELSTKRTITMDWLEGKHLKEYLQTNPSQEERNTIGQALWDFYNFQQHELRAVHADPHPGNFMITPDGKLGVIDFGCIKVLPDEFYYPFFSLSSNGFFESKEKTLQAFRELEMIQPNDTPAQIEFYHEVYCQMITLFAKPYTSNTFDFSENAFFDKLYKFGEMLSKMPEFKQARGVKHFIYVNRTNFGLYNILHELKAIVRTDTYVPQLALQD</sequence>
<dbReference type="GO" id="GO:0005524">
    <property type="term" value="F:ATP binding"/>
    <property type="evidence" value="ECO:0007669"/>
    <property type="project" value="InterPro"/>
</dbReference>
<dbReference type="InterPro" id="IPR051130">
    <property type="entry name" value="Mito_struct-func_regulator"/>
</dbReference>
<dbReference type="InterPro" id="IPR034646">
    <property type="entry name" value="ADCK3_dom"/>
</dbReference>
<keyword evidence="2" id="KW-0560">Oxidoreductase</keyword>
<proteinExistence type="predicted"/>
<keyword evidence="2" id="KW-0503">Monooxygenase</keyword>
<dbReference type="eggNOG" id="COG0661">
    <property type="taxonomic scope" value="Bacteria"/>
</dbReference>
<gene>
    <name evidence="2" type="ORF">ADIARSV_3491</name>
</gene>
<dbReference type="SUPFAM" id="SSF56112">
    <property type="entry name" value="Protein kinase-like (PK-like)"/>
    <property type="match status" value="1"/>
</dbReference>
<dbReference type="GO" id="GO:0004497">
    <property type="term" value="F:monooxygenase activity"/>
    <property type="evidence" value="ECO:0007669"/>
    <property type="project" value="UniProtKB-KW"/>
</dbReference>
<comment type="caution">
    <text evidence="2">The sequence shown here is derived from an EMBL/GenBank/DDBJ whole genome shotgun (WGS) entry which is preliminary data.</text>
</comment>
<name>R9GNI8_9SPHI</name>
<evidence type="ECO:0000259" key="1">
    <source>
        <dbReference type="PROSITE" id="PS50011"/>
    </source>
</evidence>
<dbReference type="CDD" id="cd13970">
    <property type="entry name" value="ABC1_ADCK3"/>
    <property type="match status" value="1"/>
</dbReference>
<dbReference type="EMBL" id="AQPN01000116">
    <property type="protein sequence ID" value="EOR93412.1"/>
    <property type="molecule type" value="Genomic_DNA"/>
</dbReference>
<dbReference type="Gene3D" id="1.10.510.10">
    <property type="entry name" value="Transferase(Phosphotransferase) domain 1"/>
    <property type="match status" value="1"/>
</dbReference>